<comment type="similarity">
    <text evidence="1">Belongs to the UPF0398 family.</text>
</comment>
<evidence type="ECO:0000313" key="2">
    <source>
        <dbReference type="EMBL" id="KAB7576358.1"/>
    </source>
</evidence>
<dbReference type="AlphaFoldDB" id="A0A132ZF84"/>
<evidence type="ECO:0000313" key="4">
    <source>
        <dbReference type="EMBL" id="MDT2368971.1"/>
    </source>
</evidence>
<reference evidence="4" key="8">
    <citation type="submission" date="2023-03" db="EMBL/GenBank/DDBJ databases">
        <authorList>
            <person name="Shen W."/>
            <person name="Cai J."/>
        </authorList>
    </citation>
    <scope>NUCLEOTIDE SEQUENCE</scope>
    <source>
        <strain evidence="4">B1010-2</strain>
    </source>
</reference>
<evidence type="ECO:0000313" key="3">
    <source>
        <dbReference type="EMBL" id="MBX4223722.1"/>
    </source>
</evidence>
<dbReference type="EMBL" id="PJVH01000008">
    <property type="protein sequence ID" value="RXU90225.1"/>
    <property type="molecule type" value="Genomic_DNA"/>
</dbReference>
<gene>
    <name evidence="6" type="ORF">A5804_001431</name>
    <name evidence="5" type="ORF">B1P95_01710</name>
    <name evidence="8" type="ORF">CYQ77_03800</name>
    <name evidence="7" type="ORF">DKP91_04940</name>
    <name evidence="9" type="ORF">DTPHA_602558</name>
    <name evidence="2" type="ORF">GBM73_03050</name>
    <name evidence="3" type="ORF">KYX88_13155</name>
    <name evidence="4" type="ORF">P6Z85_02060</name>
</gene>
<dbReference type="HAMAP" id="MF_01575">
    <property type="entry name" value="UPF0398"/>
    <property type="match status" value="1"/>
</dbReference>
<dbReference type="EMBL" id="MVGJ01000009">
    <property type="protein sequence ID" value="OOL83814.1"/>
    <property type="molecule type" value="Genomic_DNA"/>
</dbReference>
<evidence type="ECO:0000313" key="10">
    <source>
        <dbReference type="Proteomes" id="UP000183509"/>
    </source>
</evidence>
<dbReference type="Proteomes" id="UP000191171">
    <property type="component" value="Unassembled WGS sequence"/>
</dbReference>
<dbReference type="Pfam" id="PF06908">
    <property type="entry name" value="YpsA"/>
    <property type="match status" value="1"/>
</dbReference>
<evidence type="ECO:0000256" key="1">
    <source>
        <dbReference type="HAMAP-Rule" id="MF_01575"/>
    </source>
</evidence>
<evidence type="ECO:0000313" key="11">
    <source>
        <dbReference type="Proteomes" id="UP000191171"/>
    </source>
</evidence>
<dbReference type="PANTHER" id="PTHR38440">
    <property type="entry name" value="UPF0398 PROTEIN YPSA"/>
    <property type="match status" value="1"/>
</dbReference>
<evidence type="ECO:0000313" key="13">
    <source>
        <dbReference type="Proteomes" id="UP000249070"/>
    </source>
</evidence>
<evidence type="ECO:0000313" key="8">
    <source>
        <dbReference type="EMBL" id="RXU90225.1"/>
    </source>
</evidence>
<reference evidence="7 13" key="5">
    <citation type="submission" date="2018-05" db="EMBL/GenBank/DDBJ databases">
        <title>Vancomycin-resistant Enterococcus faecium strain from Chelyabinsk, Russia.</title>
        <authorList>
            <person name="Gostev V."/>
            <person name="Goncharov A."/>
            <person name="Kolodzhieva V."/>
            <person name="Suvorov A."/>
            <person name="Sidorenko S."/>
            <person name="Zueva L."/>
        </authorList>
    </citation>
    <scope>NUCLEOTIDE SEQUENCE [LARGE SCALE GENOMIC DNA]</scope>
    <source>
        <strain evidence="7 13">20</strain>
    </source>
</reference>
<dbReference type="SUPFAM" id="SSF102405">
    <property type="entry name" value="MCP/YpsA-like"/>
    <property type="match status" value="1"/>
</dbReference>
<evidence type="ECO:0000313" key="7">
    <source>
        <dbReference type="EMBL" id="PZM56248.1"/>
    </source>
</evidence>
<evidence type="ECO:0000313" key="5">
    <source>
        <dbReference type="EMBL" id="OOL83814.1"/>
    </source>
</evidence>
<sequence>MDKSKVIYVSGYRSFELGVFKENDPKIQVVKNVLKKELHQLAEEGLEWVLVSGNLGVELWAVQIVAELKEEYPELSLGILYPFSDFGNNWNEGNQEKKQLAEQLADYVEAVSHQPYQSPSQLKNHTRFILEHTVGCLLIYDEEFPGKTKYFFEDAQNYQADHPYEIRLISMDDLQNFSE</sequence>
<reference evidence="6 12" key="3">
    <citation type="submission" date="2017-05" db="EMBL/GenBank/DDBJ databases">
        <title>The Genome Sequence of Enterococcus faecium 6F2_DIV0138.</title>
        <authorList>
            <consortium name="The Broad Institute Genomics Platform"/>
            <consortium name="The Broad Institute Genomic Center for Infectious Diseases"/>
            <person name="Earl A."/>
            <person name="Manson A."/>
            <person name="Schwartman J."/>
            <person name="Gilmore M."/>
            <person name="Abouelleil A."/>
            <person name="Cao P."/>
            <person name="Chapman S."/>
            <person name="Cusick C."/>
            <person name="Shea T."/>
            <person name="Young S."/>
            <person name="Neafsey D."/>
            <person name="Nusbaum C."/>
            <person name="Birren B."/>
        </authorList>
    </citation>
    <scope>NUCLEOTIDE SEQUENCE [LARGE SCALE GENOMIC DNA]</scope>
    <source>
        <strain evidence="6 12">6F2_DIV0138</strain>
    </source>
</reference>
<dbReference type="Proteomes" id="UP000289562">
    <property type="component" value="Unassembled WGS sequence"/>
</dbReference>
<dbReference type="Gene3D" id="3.40.50.450">
    <property type="match status" value="1"/>
</dbReference>
<reference evidence="5 11" key="2">
    <citation type="submission" date="2017-02" db="EMBL/GenBank/DDBJ databases">
        <title>Clonality and virulence of isolates of VRE in Hematopoietic Stem Cell Transplanted (HSCT) patients.</title>
        <authorList>
            <person name="Marchi A.P."/>
            <person name="Martins R.C."/>
            <person name="Marie S.K."/>
            <person name="Levin A.S."/>
            <person name="Costa S.F."/>
        </authorList>
    </citation>
    <scope>NUCLEOTIDE SEQUENCE [LARGE SCALE GENOMIC DNA]</scope>
    <source>
        <strain evidence="5 11">LIM1759</strain>
    </source>
</reference>
<evidence type="ECO:0000313" key="9">
    <source>
        <dbReference type="EMBL" id="SAM52419.1"/>
    </source>
</evidence>
<evidence type="ECO:0000313" key="14">
    <source>
        <dbReference type="Proteomes" id="UP000289562"/>
    </source>
</evidence>
<dbReference type="EMBL" id="FKLM01000065">
    <property type="protein sequence ID" value="SAM52419.1"/>
    <property type="molecule type" value="Genomic_DNA"/>
</dbReference>
<dbReference type="GeneID" id="66454250"/>
<dbReference type="Proteomes" id="UP000249070">
    <property type="component" value="Unassembled WGS sequence"/>
</dbReference>
<comment type="caution">
    <text evidence="2">The sequence shown here is derived from an EMBL/GenBank/DDBJ whole genome shotgun (WGS) entry which is preliminary data.</text>
</comment>
<dbReference type="EMBL" id="JAIFOC010000149">
    <property type="protein sequence ID" value="MBX4223722.1"/>
    <property type="molecule type" value="Genomic_DNA"/>
</dbReference>
<dbReference type="EMBL" id="NGLB01000001">
    <property type="protein sequence ID" value="OTN99939.1"/>
    <property type="molecule type" value="Genomic_DNA"/>
</dbReference>
<dbReference type="EMBL" id="JARPTX010000004">
    <property type="protein sequence ID" value="MDT2368971.1"/>
    <property type="molecule type" value="Genomic_DNA"/>
</dbReference>
<evidence type="ECO:0000313" key="15">
    <source>
        <dbReference type="Proteomes" id="UP000469871"/>
    </source>
</evidence>
<reference evidence="3" key="7">
    <citation type="journal article" date="2022" name="J. Anim. Sci.">
        <title>Whole genome sequence analyses-based assessment of virulence potential and antimicrobial susceptibilities and resistance of Enterococcus faecium strains isolated from commercial swine and cattle probiotic products.</title>
        <authorList>
            <person name="Shridhar P.B."/>
            <person name="Amachawadi R.G."/>
            <person name="Tokach M."/>
            <person name="Patel I."/>
            <person name="Gangiredla J."/>
            <person name="Mammel M."/>
            <person name="Nagaraja T.G."/>
        </authorList>
    </citation>
    <scope>NUCLEOTIDE SEQUENCE</scope>
    <source>
        <strain evidence="3">EF215</strain>
    </source>
</reference>
<name>A0A132ZF84_ENTFC</name>
<reference evidence="2 15" key="6">
    <citation type="submission" date="2019-10" db="EMBL/GenBank/DDBJ databases">
        <title>Evolutionary dynamics of vancomycin-resistant Enterococcus faecium during gastrointestinal tract colonization and bloodstream infection in immunocompromised pediatric patients.</title>
        <authorList>
            <person name="Chilambi G.S."/>
            <person name="Nordstrom H.R."/>
            <person name="Evans D.R."/>
            <person name="Ferrolino J."/>
            <person name="Hayden R.T."/>
            <person name="Maron G.M."/>
            <person name="Vo A.N."/>
            <person name="Gilmore M.S."/>
            <person name="Wolf J."/>
            <person name="Rosch J.W."/>
            <person name="Van Tyne D."/>
        </authorList>
    </citation>
    <scope>NUCLEOTIDE SEQUENCE [LARGE SCALE GENOMIC DNA]</scope>
    <source>
        <strain evidence="2 15">VRECG27</strain>
    </source>
</reference>
<protein>
    <recommendedName>
        <fullName evidence="1">UPF0398 protein A5804_001431</fullName>
    </recommendedName>
</protein>
<dbReference type="Proteomes" id="UP000194737">
    <property type="component" value="Unassembled WGS sequence"/>
</dbReference>
<dbReference type="Proteomes" id="UP000183509">
    <property type="component" value="Unassembled WGS sequence"/>
</dbReference>
<organism evidence="2 15">
    <name type="scientific">Enterococcus faecium</name>
    <name type="common">Streptococcus faecium</name>
    <dbReference type="NCBI Taxonomy" id="1352"/>
    <lineage>
        <taxon>Bacteria</taxon>
        <taxon>Bacillati</taxon>
        <taxon>Bacillota</taxon>
        <taxon>Bacilli</taxon>
        <taxon>Lactobacillales</taxon>
        <taxon>Enterococcaceae</taxon>
        <taxon>Enterococcus</taxon>
    </lineage>
</organism>
<dbReference type="PANTHER" id="PTHR38440:SF1">
    <property type="entry name" value="UPF0398 PROTEIN SPR0331"/>
    <property type="match status" value="1"/>
</dbReference>
<reference evidence="8 14" key="4">
    <citation type="submission" date="2017-12" db="EMBL/GenBank/DDBJ databases">
        <title>A pool of 800 enterococci isolated from chicken carcass rinse samples from New Zealand.</title>
        <authorList>
            <person name="Zhang J."/>
            <person name="Rogers L."/>
            <person name="Midwinter A."/>
            <person name="French N."/>
        </authorList>
    </citation>
    <scope>NUCLEOTIDE SEQUENCE [LARGE SCALE GENOMIC DNA]</scope>
    <source>
        <strain evidence="8 14">EN697</strain>
    </source>
</reference>
<proteinExistence type="inferred from homology"/>
<reference evidence="9 10" key="1">
    <citation type="submission" date="2016-04" db="EMBL/GenBank/DDBJ databases">
        <authorList>
            <person name="Millard A."/>
        </authorList>
    </citation>
    <scope>NUCLEOTIDE SEQUENCE [LARGE SCALE GENOMIC DNA]</scope>
    <source>
        <strain evidence="9">Isolate 22</strain>
    </source>
</reference>
<dbReference type="EMBL" id="WEFP01000001">
    <property type="protein sequence ID" value="KAB7576358.1"/>
    <property type="molecule type" value="Genomic_DNA"/>
</dbReference>
<dbReference type="NCBIfam" id="NF010181">
    <property type="entry name" value="PRK13660.1"/>
    <property type="match status" value="1"/>
</dbReference>
<dbReference type="EMBL" id="QHGU01000017">
    <property type="protein sequence ID" value="PZM56248.1"/>
    <property type="molecule type" value="Genomic_DNA"/>
</dbReference>
<dbReference type="Proteomes" id="UP001139644">
    <property type="component" value="Unassembled WGS sequence"/>
</dbReference>
<dbReference type="InterPro" id="IPR010697">
    <property type="entry name" value="YspA"/>
</dbReference>
<accession>A0A132ZF84</accession>
<dbReference type="PIRSF" id="PIRSF021290">
    <property type="entry name" value="DUF1273"/>
    <property type="match status" value="1"/>
</dbReference>
<dbReference type="RefSeq" id="WP_002299695.1">
    <property type="nucleotide sequence ID" value="NZ_AP019394.1"/>
</dbReference>
<evidence type="ECO:0000313" key="12">
    <source>
        <dbReference type="Proteomes" id="UP000194737"/>
    </source>
</evidence>
<dbReference type="Proteomes" id="UP000469871">
    <property type="component" value="Unassembled WGS sequence"/>
</dbReference>
<dbReference type="STRING" id="1352.AL014_05800"/>
<dbReference type="Proteomes" id="UP001260956">
    <property type="component" value="Unassembled WGS sequence"/>
</dbReference>
<evidence type="ECO:0000313" key="6">
    <source>
        <dbReference type="EMBL" id="OTN99939.1"/>
    </source>
</evidence>